<sequence>MLSRWIDLNSMNVQFSSRYLPLVAGLLLAVYGAAGVLGYGLHSLWGCGHCHDGVCHQSTDSSSFDSFVAHGNHRSPSYFGSNSQSDQEDQAQLVLAEEDCPICAFLVQAQSQFVFQVASDCVDVVPTIPPAMASSYVSPLLGIHPGRGPPTC</sequence>
<proteinExistence type="predicted"/>
<protein>
    <submittedName>
        <fullName evidence="1">Uncharacterized protein</fullName>
    </submittedName>
</protein>
<evidence type="ECO:0000313" key="2">
    <source>
        <dbReference type="Proteomes" id="UP000323917"/>
    </source>
</evidence>
<organism evidence="1 2">
    <name type="scientific">Bythopirellula goksoeyrii</name>
    <dbReference type="NCBI Taxonomy" id="1400387"/>
    <lineage>
        <taxon>Bacteria</taxon>
        <taxon>Pseudomonadati</taxon>
        <taxon>Planctomycetota</taxon>
        <taxon>Planctomycetia</taxon>
        <taxon>Pirellulales</taxon>
        <taxon>Lacipirellulaceae</taxon>
        <taxon>Bythopirellula</taxon>
    </lineage>
</organism>
<gene>
    <name evidence="1" type="ORF">Pr1d_25030</name>
</gene>
<keyword evidence="2" id="KW-1185">Reference proteome</keyword>
<evidence type="ECO:0000313" key="1">
    <source>
        <dbReference type="EMBL" id="QEG35209.1"/>
    </source>
</evidence>
<accession>A0A5B9QBQ3</accession>
<dbReference type="EMBL" id="CP042913">
    <property type="protein sequence ID" value="QEG35209.1"/>
    <property type="molecule type" value="Genomic_DNA"/>
</dbReference>
<dbReference type="KEGG" id="bgok:Pr1d_25030"/>
<dbReference type="Proteomes" id="UP000323917">
    <property type="component" value="Chromosome"/>
</dbReference>
<dbReference type="AlphaFoldDB" id="A0A5B9QBQ3"/>
<name>A0A5B9QBQ3_9BACT</name>
<reference evidence="1 2" key="1">
    <citation type="submission" date="2019-08" db="EMBL/GenBank/DDBJ databases">
        <title>Deep-cultivation of Planctomycetes and their phenomic and genomic characterization uncovers novel biology.</title>
        <authorList>
            <person name="Wiegand S."/>
            <person name="Jogler M."/>
            <person name="Boedeker C."/>
            <person name="Pinto D."/>
            <person name="Vollmers J."/>
            <person name="Rivas-Marin E."/>
            <person name="Kohn T."/>
            <person name="Peeters S.H."/>
            <person name="Heuer A."/>
            <person name="Rast P."/>
            <person name="Oberbeckmann S."/>
            <person name="Bunk B."/>
            <person name="Jeske O."/>
            <person name="Meyerdierks A."/>
            <person name="Storesund J.E."/>
            <person name="Kallscheuer N."/>
            <person name="Luecker S."/>
            <person name="Lage O.M."/>
            <person name="Pohl T."/>
            <person name="Merkel B.J."/>
            <person name="Hornburger P."/>
            <person name="Mueller R.-W."/>
            <person name="Bruemmer F."/>
            <person name="Labrenz M."/>
            <person name="Spormann A.M."/>
            <person name="Op den Camp H."/>
            <person name="Overmann J."/>
            <person name="Amann R."/>
            <person name="Jetten M.S.M."/>
            <person name="Mascher T."/>
            <person name="Medema M.H."/>
            <person name="Devos D.P."/>
            <person name="Kaster A.-K."/>
            <person name="Ovreas L."/>
            <person name="Rohde M."/>
            <person name="Galperin M.Y."/>
            <person name="Jogler C."/>
        </authorList>
    </citation>
    <scope>NUCLEOTIDE SEQUENCE [LARGE SCALE GENOMIC DNA]</scope>
    <source>
        <strain evidence="1 2">Pr1d</strain>
    </source>
</reference>